<name>A0AA86VQN5_9FABA</name>
<evidence type="ECO:0000313" key="3">
    <source>
        <dbReference type="Proteomes" id="UP001189624"/>
    </source>
</evidence>
<keyword evidence="3" id="KW-1185">Reference proteome</keyword>
<feature type="chain" id="PRO_5041673275" evidence="1">
    <location>
        <begin position="29"/>
        <end position="75"/>
    </location>
</feature>
<dbReference type="Gramene" id="rna-AYBTSS11_LOCUS26576">
    <property type="protein sequence ID" value="CAJ1974496.1"/>
    <property type="gene ID" value="gene-AYBTSS11_LOCUS26576"/>
</dbReference>
<dbReference type="AlphaFoldDB" id="A0AA86VQN5"/>
<dbReference type="EMBL" id="OY731406">
    <property type="protein sequence ID" value="CAJ1974496.1"/>
    <property type="molecule type" value="Genomic_DNA"/>
</dbReference>
<keyword evidence="1" id="KW-0732">Signal</keyword>
<organism evidence="2 3">
    <name type="scientific">Sphenostylis stenocarpa</name>
    <dbReference type="NCBI Taxonomy" id="92480"/>
    <lineage>
        <taxon>Eukaryota</taxon>
        <taxon>Viridiplantae</taxon>
        <taxon>Streptophyta</taxon>
        <taxon>Embryophyta</taxon>
        <taxon>Tracheophyta</taxon>
        <taxon>Spermatophyta</taxon>
        <taxon>Magnoliopsida</taxon>
        <taxon>eudicotyledons</taxon>
        <taxon>Gunneridae</taxon>
        <taxon>Pentapetalae</taxon>
        <taxon>rosids</taxon>
        <taxon>fabids</taxon>
        <taxon>Fabales</taxon>
        <taxon>Fabaceae</taxon>
        <taxon>Papilionoideae</taxon>
        <taxon>50 kb inversion clade</taxon>
        <taxon>NPAAA clade</taxon>
        <taxon>indigoferoid/millettioid clade</taxon>
        <taxon>Phaseoleae</taxon>
        <taxon>Sphenostylis</taxon>
    </lineage>
</organism>
<dbReference type="Proteomes" id="UP001189624">
    <property type="component" value="Chromosome 9"/>
</dbReference>
<sequence>MAFLGASKFMSVATLLAILLLLINSALGAAAQPKGAGRKLLQNSDPDLPRGYGVYPGGGGYIPSYPSGRGYTRKP</sequence>
<accession>A0AA86VQN5</accession>
<feature type="signal peptide" evidence="1">
    <location>
        <begin position="1"/>
        <end position="28"/>
    </location>
</feature>
<evidence type="ECO:0000256" key="1">
    <source>
        <dbReference type="SAM" id="SignalP"/>
    </source>
</evidence>
<proteinExistence type="predicted"/>
<protein>
    <submittedName>
        <fullName evidence="2">Uncharacterized protein</fullName>
    </submittedName>
</protein>
<reference evidence="2" key="1">
    <citation type="submission" date="2023-10" db="EMBL/GenBank/DDBJ databases">
        <authorList>
            <person name="Domelevo Entfellner J.-B."/>
        </authorList>
    </citation>
    <scope>NUCLEOTIDE SEQUENCE</scope>
</reference>
<gene>
    <name evidence="2" type="ORF">AYBTSS11_LOCUS26576</name>
</gene>
<evidence type="ECO:0000313" key="2">
    <source>
        <dbReference type="EMBL" id="CAJ1974496.1"/>
    </source>
</evidence>